<evidence type="ECO:0000313" key="2">
    <source>
        <dbReference type="Proteomes" id="UP001239445"/>
    </source>
</evidence>
<sequence length="138" mass="15985">MVVFLLSLSAAWSRPTPFPGFVTLLQRGLTTQHAWWSPPTSKLMWSIHDFETRDPTSHPLLCSWKDITDRPLLARSVVSFHHDAWHLDFLSSCSQMFHSGVGRRRPAPRPRGKAQAGARAERMGRRFPCVYQWRDMRD</sequence>
<proteinExistence type="predicted"/>
<gene>
    <name evidence="1" type="ORF">QBC47DRAFT_380777</name>
</gene>
<evidence type="ECO:0000313" key="1">
    <source>
        <dbReference type="EMBL" id="KAK1755613.1"/>
    </source>
</evidence>
<accession>A0AAJ0BEG3</accession>
<comment type="caution">
    <text evidence="1">The sequence shown here is derived from an EMBL/GenBank/DDBJ whole genome shotgun (WGS) entry which is preliminary data.</text>
</comment>
<protein>
    <submittedName>
        <fullName evidence="1">Uncharacterized protein</fullName>
    </submittedName>
</protein>
<keyword evidence="2" id="KW-1185">Reference proteome</keyword>
<name>A0AAJ0BEG3_9PEZI</name>
<reference evidence="1" key="1">
    <citation type="submission" date="2023-06" db="EMBL/GenBank/DDBJ databases">
        <title>Genome-scale phylogeny and comparative genomics of the fungal order Sordariales.</title>
        <authorList>
            <consortium name="Lawrence Berkeley National Laboratory"/>
            <person name="Hensen N."/>
            <person name="Bonometti L."/>
            <person name="Westerberg I."/>
            <person name="Brannstrom I.O."/>
            <person name="Guillou S."/>
            <person name="Cros-Aarteil S."/>
            <person name="Calhoun S."/>
            <person name="Haridas S."/>
            <person name="Kuo A."/>
            <person name="Mondo S."/>
            <person name="Pangilinan J."/>
            <person name="Riley R."/>
            <person name="Labutti K."/>
            <person name="Andreopoulos B."/>
            <person name="Lipzen A."/>
            <person name="Chen C."/>
            <person name="Yanf M."/>
            <person name="Daum C."/>
            <person name="Ng V."/>
            <person name="Clum A."/>
            <person name="Steindorff A."/>
            <person name="Ohm R."/>
            <person name="Martin F."/>
            <person name="Silar P."/>
            <person name="Natvig D."/>
            <person name="Lalanne C."/>
            <person name="Gautier V."/>
            <person name="Ament-Velasquez S.L."/>
            <person name="Kruys A."/>
            <person name="Hutchinson M.I."/>
            <person name="Powell A.J."/>
            <person name="Barry K."/>
            <person name="Miller A.N."/>
            <person name="Grigoriev I.V."/>
            <person name="Debuchy R."/>
            <person name="Gladieux P."/>
            <person name="Thoren M.H."/>
            <person name="Johannesson H."/>
        </authorList>
    </citation>
    <scope>NUCLEOTIDE SEQUENCE</scope>
    <source>
        <strain evidence="1">PSN4</strain>
    </source>
</reference>
<dbReference type="Proteomes" id="UP001239445">
    <property type="component" value="Unassembled WGS sequence"/>
</dbReference>
<dbReference type="EMBL" id="MU839833">
    <property type="protein sequence ID" value="KAK1755613.1"/>
    <property type="molecule type" value="Genomic_DNA"/>
</dbReference>
<dbReference type="AlphaFoldDB" id="A0AAJ0BEG3"/>
<organism evidence="1 2">
    <name type="scientific">Echria macrotheca</name>
    <dbReference type="NCBI Taxonomy" id="438768"/>
    <lineage>
        <taxon>Eukaryota</taxon>
        <taxon>Fungi</taxon>
        <taxon>Dikarya</taxon>
        <taxon>Ascomycota</taxon>
        <taxon>Pezizomycotina</taxon>
        <taxon>Sordariomycetes</taxon>
        <taxon>Sordariomycetidae</taxon>
        <taxon>Sordariales</taxon>
        <taxon>Schizotheciaceae</taxon>
        <taxon>Echria</taxon>
    </lineage>
</organism>